<dbReference type="InterPro" id="IPR011029">
    <property type="entry name" value="DEATH-like_dom_sf"/>
</dbReference>
<dbReference type="Pfam" id="PF02758">
    <property type="entry name" value="PYRIN"/>
    <property type="match status" value="1"/>
</dbReference>
<organism evidence="3 4">
    <name type="scientific">Scomber scombrus</name>
    <name type="common">Atlantic mackerel</name>
    <name type="synonym">Scomber vernalis</name>
    <dbReference type="NCBI Taxonomy" id="13677"/>
    <lineage>
        <taxon>Eukaryota</taxon>
        <taxon>Metazoa</taxon>
        <taxon>Chordata</taxon>
        <taxon>Craniata</taxon>
        <taxon>Vertebrata</taxon>
        <taxon>Euteleostomi</taxon>
        <taxon>Actinopterygii</taxon>
        <taxon>Neopterygii</taxon>
        <taxon>Teleostei</taxon>
        <taxon>Neoteleostei</taxon>
        <taxon>Acanthomorphata</taxon>
        <taxon>Pelagiaria</taxon>
        <taxon>Scombriformes</taxon>
        <taxon>Scombridae</taxon>
        <taxon>Scomber</taxon>
    </lineage>
</organism>
<accession>A0AAV1PM09</accession>
<dbReference type="SMART" id="SM01289">
    <property type="entry name" value="PYRIN"/>
    <property type="match status" value="1"/>
</dbReference>
<evidence type="ECO:0000259" key="2">
    <source>
        <dbReference type="PROSITE" id="PS50824"/>
    </source>
</evidence>
<dbReference type="SUPFAM" id="SSF47986">
    <property type="entry name" value="DEATH domain"/>
    <property type="match status" value="1"/>
</dbReference>
<dbReference type="InterPro" id="IPR004020">
    <property type="entry name" value="DAPIN"/>
</dbReference>
<dbReference type="Gene3D" id="1.10.533.10">
    <property type="entry name" value="Death Domain, Fas"/>
    <property type="match status" value="1"/>
</dbReference>
<feature type="region of interest" description="Disordered" evidence="1">
    <location>
        <begin position="88"/>
        <end position="112"/>
    </location>
</feature>
<evidence type="ECO:0000256" key="1">
    <source>
        <dbReference type="SAM" id="MobiDB-lite"/>
    </source>
</evidence>
<dbReference type="CDD" id="cd08321">
    <property type="entry name" value="Pyrin_ASC-like"/>
    <property type="match status" value="1"/>
</dbReference>
<feature type="domain" description="Pyrin" evidence="2">
    <location>
        <begin position="1"/>
        <end position="88"/>
    </location>
</feature>
<gene>
    <name evidence="3" type="ORF">FSCOSCO3_A025294</name>
</gene>
<reference evidence="3 4" key="1">
    <citation type="submission" date="2024-01" db="EMBL/GenBank/DDBJ databases">
        <authorList>
            <person name="Alioto T."/>
            <person name="Alioto T."/>
            <person name="Gomez Garrido J."/>
        </authorList>
    </citation>
    <scope>NUCLEOTIDE SEQUENCE [LARGE SCALE GENOMIC DNA]</scope>
</reference>
<dbReference type="PROSITE" id="PS50824">
    <property type="entry name" value="DAPIN"/>
    <property type="match status" value="1"/>
</dbReference>
<sequence>MQVSQLLFDFLEDQGDEDFKTFKWNLMNGSDSWEAIPKSRLEKAPRTETVSQMIQRYGEESAVNITAKILRTMGNKNDAVKLEKAYTGAGAATSSTSSSASRPPAAPTTMSAQQGSVVFAPVFDGSTVGAVTVNINTPNQGN</sequence>
<keyword evidence="4" id="KW-1185">Reference proteome</keyword>
<name>A0AAV1PM09_SCOSC</name>
<protein>
    <submittedName>
        <fullName evidence="3">Pyrin-like</fullName>
    </submittedName>
</protein>
<dbReference type="AlphaFoldDB" id="A0AAV1PM09"/>
<proteinExistence type="predicted"/>
<comment type="caution">
    <text evidence="3">The sequence shown here is derived from an EMBL/GenBank/DDBJ whole genome shotgun (WGS) entry which is preliminary data.</text>
</comment>
<evidence type="ECO:0000313" key="3">
    <source>
        <dbReference type="EMBL" id="CAK6972982.1"/>
    </source>
</evidence>
<dbReference type="EMBL" id="CAWUFR010000219">
    <property type="protein sequence ID" value="CAK6972982.1"/>
    <property type="molecule type" value="Genomic_DNA"/>
</dbReference>
<evidence type="ECO:0000313" key="4">
    <source>
        <dbReference type="Proteomes" id="UP001314229"/>
    </source>
</evidence>
<dbReference type="Proteomes" id="UP001314229">
    <property type="component" value="Unassembled WGS sequence"/>
</dbReference>